<evidence type="ECO:0000256" key="4">
    <source>
        <dbReference type="ARBA" id="ARBA00022833"/>
    </source>
</evidence>
<dbReference type="InterPro" id="IPR001765">
    <property type="entry name" value="Carbonic_anhydrase"/>
</dbReference>
<dbReference type="PROSITE" id="PS00704">
    <property type="entry name" value="PROK_CO2_ANHYDRASE_1"/>
    <property type="match status" value="1"/>
</dbReference>
<dbReference type="PANTHER" id="PTHR11002">
    <property type="entry name" value="CARBONIC ANHYDRASE"/>
    <property type="match status" value="1"/>
</dbReference>
<keyword evidence="9" id="KW-0732">Signal</keyword>
<comment type="similarity">
    <text evidence="1">Belongs to the beta-class carbonic anhydrase family.</text>
</comment>
<comment type="caution">
    <text evidence="10">The sequence shown here is derived from an EMBL/GenBank/DDBJ whole genome shotgun (WGS) entry which is preliminary data.</text>
</comment>
<evidence type="ECO:0000313" key="10">
    <source>
        <dbReference type="EMBL" id="GJJ42594.1"/>
    </source>
</evidence>
<dbReference type="AlphaFoldDB" id="A0ABD0BF87"/>
<dbReference type="PROSITE" id="PS51318">
    <property type="entry name" value="TAT"/>
    <property type="match status" value="1"/>
</dbReference>
<evidence type="ECO:0000256" key="1">
    <source>
        <dbReference type="ARBA" id="ARBA00006217"/>
    </source>
</evidence>
<sequence>MPTRKSYSRRQILQALGFGAGATALAACTTEPTKAASGTGDPIIDGINKFEDSTYPDNKKLYEGLADSQSPHTLVVTCSDSRIDAETLLSAKPGELFHLRDIANIIPHASKPEFGVLAPVEYAVSSLGVSTIAVIGHSNCGGMAALQHLDEYAKKLPATHDWLTRSEGVLASLDGDRNAEDFSLRLEKANAAAQLDNLMSHAFVVDRVKAGDLKLEAYHYDIGKGDVTKFDQEKGIFVDV</sequence>
<dbReference type="InterPro" id="IPR036874">
    <property type="entry name" value="Carbonic_anhydrase_sf"/>
</dbReference>
<feature type="signal peptide" evidence="9">
    <location>
        <begin position="1"/>
        <end position="26"/>
    </location>
</feature>
<feature type="binding site" evidence="8">
    <location>
        <position position="140"/>
    </location>
    <ligand>
        <name>Zn(2+)</name>
        <dbReference type="ChEBI" id="CHEBI:29105"/>
    </ligand>
</feature>
<evidence type="ECO:0000256" key="5">
    <source>
        <dbReference type="ARBA" id="ARBA00023239"/>
    </source>
</evidence>
<keyword evidence="3 8" id="KW-0479">Metal-binding</keyword>
<comment type="function">
    <text evidence="6">Catalyzes the reversible hydration of carbon dioxide to form bicarbonate.</text>
</comment>
<comment type="cofactor">
    <cofactor evidence="8">
        <name>Zn(2+)</name>
        <dbReference type="ChEBI" id="CHEBI:29105"/>
    </cofactor>
    <text evidence="8">Binds 1 zinc ion per subunit.</text>
</comment>
<dbReference type="Pfam" id="PF00484">
    <property type="entry name" value="Pro_CA"/>
    <property type="match status" value="1"/>
</dbReference>
<evidence type="ECO:0000256" key="9">
    <source>
        <dbReference type="SAM" id="SignalP"/>
    </source>
</evidence>
<dbReference type="Proteomes" id="UP001205910">
    <property type="component" value="Unassembled WGS sequence"/>
</dbReference>
<organism evidence="10 11">
    <name type="scientific">Corynebacterium ulcerans</name>
    <dbReference type="NCBI Taxonomy" id="65058"/>
    <lineage>
        <taxon>Bacteria</taxon>
        <taxon>Bacillati</taxon>
        <taxon>Actinomycetota</taxon>
        <taxon>Actinomycetes</taxon>
        <taxon>Mycobacteriales</taxon>
        <taxon>Corynebacteriaceae</taxon>
        <taxon>Corynebacterium</taxon>
    </lineage>
</organism>
<evidence type="ECO:0000313" key="11">
    <source>
        <dbReference type="Proteomes" id="UP001205910"/>
    </source>
</evidence>
<feature type="chain" id="PRO_5044854657" description="carbonic anhydrase" evidence="9">
    <location>
        <begin position="27"/>
        <end position="240"/>
    </location>
</feature>
<dbReference type="GO" id="GO:0004089">
    <property type="term" value="F:carbonate dehydratase activity"/>
    <property type="evidence" value="ECO:0007669"/>
    <property type="project" value="UniProtKB-EC"/>
</dbReference>
<dbReference type="KEGG" id="cun:Cul210932_0654"/>
<evidence type="ECO:0000256" key="8">
    <source>
        <dbReference type="PIRSR" id="PIRSR601765-1"/>
    </source>
</evidence>
<dbReference type="PROSITE" id="PS51257">
    <property type="entry name" value="PROKAR_LIPOPROTEIN"/>
    <property type="match status" value="1"/>
</dbReference>
<feature type="binding site" evidence="8">
    <location>
        <position position="137"/>
    </location>
    <ligand>
        <name>Zn(2+)</name>
        <dbReference type="ChEBI" id="CHEBI:29105"/>
    </ligand>
</feature>
<dbReference type="InterPro" id="IPR006311">
    <property type="entry name" value="TAT_signal"/>
</dbReference>
<evidence type="ECO:0000256" key="6">
    <source>
        <dbReference type="ARBA" id="ARBA00024993"/>
    </source>
</evidence>
<dbReference type="RefSeq" id="WP_013911010.1">
    <property type="nucleotide sequence ID" value="NZ_AP019662.1"/>
</dbReference>
<keyword evidence="5" id="KW-0456">Lyase</keyword>
<accession>A0ABD0BF87</accession>
<feature type="binding site" evidence="8">
    <location>
        <position position="80"/>
    </location>
    <ligand>
        <name>Zn(2+)</name>
        <dbReference type="ChEBI" id="CHEBI:29105"/>
    </ligand>
</feature>
<dbReference type="GeneID" id="75259819"/>
<evidence type="ECO:0000256" key="3">
    <source>
        <dbReference type="ARBA" id="ARBA00022723"/>
    </source>
</evidence>
<dbReference type="EMBL" id="BQFK01000001">
    <property type="protein sequence ID" value="GJJ42594.1"/>
    <property type="molecule type" value="Genomic_DNA"/>
</dbReference>
<gene>
    <name evidence="10" type="ORF">CULCOIPH005_07830</name>
</gene>
<dbReference type="InterPro" id="IPR015892">
    <property type="entry name" value="Carbonic_anhydrase_CS"/>
</dbReference>
<keyword evidence="4 8" id="KW-0862">Zinc</keyword>
<dbReference type="GO" id="GO:0046872">
    <property type="term" value="F:metal ion binding"/>
    <property type="evidence" value="ECO:0007669"/>
    <property type="project" value="UniProtKB-KW"/>
</dbReference>
<dbReference type="EC" id="4.2.1.1" evidence="2"/>
<feature type="binding site" evidence="8">
    <location>
        <position position="78"/>
    </location>
    <ligand>
        <name>Zn(2+)</name>
        <dbReference type="ChEBI" id="CHEBI:29105"/>
    </ligand>
</feature>
<dbReference type="SMART" id="SM00947">
    <property type="entry name" value="Pro_CA"/>
    <property type="match status" value="1"/>
</dbReference>
<evidence type="ECO:0000256" key="2">
    <source>
        <dbReference type="ARBA" id="ARBA00012925"/>
    </source>
</evidence>
<reference evidence="10 11" key="1">
    <citation type="submission" date="2021-11" db="EMBL/GenBank/DDBJ databases">
        <title>Whole genome sequences of diphtheriae toxin producing Corynebacterium ulcerans isolates from cats in Osaka, Japan.</title>
        <authorList>
            <person name="Umeda K."/>
            <person name="Hirai Y."/>
        </authorList>
    </citation>
    <scope>NUCLEOTIDE SEQUENCE [LARGE SCALE GENOMIC DNA]</scope>
    <source>
        <strain evidence="10 11">12109B-1</strain>
    </source>
</reference>
<name>A0ABD0BF87_CORUL</name>
<proteinExistence type="inferred from homology"/>
<dbReference type="SUPFAM" id="SSF53056">
    <property type="entry name" value="beta-carbonic anhydrase, cab"/>
    <property type="match status" value="1"/>
</dbReference>
<dbReference type="PANTHER" id="PTHR11002:SF76">
    <property type="entry name" value="CARBONIC ANHYDRASE"/>
    <property type="match status" value="1"/>
</dbReference>
<protein>
    <recommendedName>
        <fullName evidence="2">carbonic anhydrase</fullName>
        <ecNumber evidence="2">4.2.1.1</ecNumber>
    </recommendedName>
</protein>
<comment type="catalytic activity">
    <reaction evidence="7">
        <text>hydrogencarbonate + H(+) = CO2 + H2O</text>
        <dbReference type="Rhea" id="RHEA:10748"/>
        <dbReference type="ChEBI" id="CHEBI:15377"/>
        <dbReference type="ChEBI" id="CHEBI:15378"/>
        <dbReference type="ChEBI" id="CHEBI:16526"/>
        <dbReference type="ChEBI" id="CHEBI:17544"/>
        <dbReference type="EC" id="4.2.1.1"/>
    </reaction>
</comment>
<evidence type="ECO:0000256" key="7">
    <source>
        <dbReference type="ARBA" id="ARBA00048348"/>
    </source>
</evidence>
<dbReference type="Gene3D" id="3.40.1050.10">
    <property type="entry name" value="Carbonic anhydrase"/>
    <property type="match status" value="1"/>
</dbReference>